<dbReference type="Pfam" id="PF13505">
    <property type="entry name" value="OMP_b-brl"/>
    <property type="match status" value="1"/>
</dbReference>
<dbReference type="InterPro" id="IPR027385">
    <property type="entry name" value="Beta-barrel_OMP"/>
</dbReference>
<feature type="signal peptide" evidence="2">
    <location>
        <begin position="1"/>
        <end position="22"/>
    </location>
</feature>
<comment type="caution">
    <text evidence="5">The sequence shown here is derived from an EMBL/GenBank/DDBJ whole genome shotgun (WGS) entry which is preliminary data.</text>
</comment>
<sequence>MKYLGQTCVGLIFLFLALPTLAAESRHQFYADSGFNYIDNSNSTESAWTTTLGYSYFLSPFVGVDFGYTDTMSDGATFYDKNGDSQQVKYRSFFAGATIEQPINSFTSVYARGGVGQTNVEETNTSVVPETSQDHSGINPYIGIGAKIQPMYVEKLELSVELKYQDLQNEYSATSFTLGAKFSL</sequence>
<dbReference type="OrthoDB" id="5917375at2"/>
<evidence type="ECO:0000313" key="6">
    <source>
        <dbReference type="Proteomes" id="UP000236449"/>
    </source>
</evidence>
<evidence type="ECO:0000259" key="3">
    <source>
        <dbReference type="Pfam" id="PF13505"/>
    </source>
</evidence>
<accession>A0A2J8HCE7</accession>
<organism evidence="5 6">
    <name type="scientific">Vibrio diazotrophicus</name>
    <dbReference type="NCBI Taxonomy" id="685"/>
    <lineage>
        <taxon>Bacteria</taxon>
        <taxon>Pseudomonadati</taxon>
        <taxon>Pseudomonadota</taxon>
        <taxon>Gammaproteobacteria</taxon>
        <taxon>Vibrionales</taxon>
        <taxon>Vibrionaceae</taxon>
        <taxon>Vibrio</taxon>
    </lineage>
</organism>
<evidence type="ECO:0000256" key="1">
    <source>
        <dbReference type="ARBA" id="ARBA00022729"/>
    </source>
</evidence>
<dbReference type="RefSeq" id="WP_042481111.1">
    <property type="nucleotide sequence ID" value="NZ_CBCRWT010000014.1"/>
</dbReference>
<protein>
    <submittedName>
        <fullName evidence="5">Porin family protein</fullName>
    </submittedName>
</protein>
<dbReference type="AlphaFoldDB" id="A0A2J8HCE7"/>
<dbReference type="EMBL" id="POSM01000014">
    <property type="protein sequence ID" value="PNI00535.1"/>
    <property type="molecule type" value="Genomic_DNA"/>
</dbReference>
<evidence type="ECO:0000313" key="5">
    <source>
        <dbReference type="EMBL" id="PNI05807.1"/>
    </source>
</evidence>
<dbReference type="EMBL" id="POSK01000003">
    <property type="protein sequence ID" value="PNI05807.1"/>
    <property type="molecule type" value="Genomic_DNA"/>
</dbReference>
<feature type="chain" id="PRO_5014433458" evidence="2">
    <location>
        <begin position="23"/>
        <end position="184"/>
    </location>
</feature>
<dbReference type="SUPFAM" id="SSF56925">
    <property type="entry name" value="OMPA-like"/>
    <property type="match status" value="1"/>
</dbReference>
<evidence type="ECO:0000313" key="7">
    <source>
        <dbReference type="Proteomes" id="UP000236547"/>
    </source>
</evidence>
<keyword evidence="1 2" id="KW-0732">Signal</keyword>
<evidence type="ECO:0000256" key="2">
    <source>
        <dbReference type="SAM" id="SignalP"/>
    </source>
</evidence>
<reference evidence="6 7" key="1">
    <citation type="submission" date="2018-01" db="EMBL/GenBank/DDBJ databases">
        <title>Draft genome sequences of six Vibrio diazotrophicus strains isolated from deep-sea sediments of the Baltic Sea.</title>
        <authorList>
            <person name="Castillo D."/>
            <person name="Vandieken V."/>
            <person name="Chiang O."/>
            <person name="Middelboe M."/>
        </authorList>
    </citation>
    <scope>NUCLEOTIDE SEQUENCE [LARGE SCALE GENOMIC DNA]</scope>
    <source>
        <strain evidence="5 6">60.27F</strain>
        <strain evidence="4 7">65.10M</strain>
    </source>
</reference>
<dbReference type="Proteomes" id="UP000236449">
    <property type="component" value="Unassembled WGS sequence"/>
</dbReference>
<dbReference type="GeneID" id="94026460"/>
<evidence type="ECO:0000313" key="4">
    <source>
        <dbReference type="EMBL" id="PNI00535.1"/>
    </source>
</evidence>
<keyword evidence="7" id="KW-1185">Reference proteome</keyword>
<dbReference type="InterPro" id="IPR011250">
    <property type="entry name" value="OMP/PagP_B-barrel"/>
</dbReference>
<dbReference type="Gene3D" id="2.40.160.20">
    <property type="match status" value="1"/>
</dbReference>
<feature type="domain" description="Outer membrane protein beta-barrel" evidence="3">
    <location>
        <begin position="13"/>
        <end position="181"/>
    </location>
</feature>
<dbReference type="Proteomes" id="UP000236547">
    <property type="component" value="Unassembled WGS sequence"/>
</dbReference>
<gene>
    <name evidence="5" type="ORF">C1N32_06870</name>
    <name evidence="4" type="ORF">C1O25_11340</name>
</gene>
<name>A0A2J8HCE7_VIBDI</name>
<proteinExistence type="predicted"/>